<dbReference type="Pfam" id="PF09186">
    <property type="entry name" value="DUF1949"/>
    <property type="match status" value="1"/>
</dbReference>
<name>A0ABT1SRN3_9FIRM</name>
<feature type="domain" description="UPF0029" evidence="3">
    <location>
        <begin position="141"/>
        <end position="195"/>
    </location>
</feature>
<dbReference type="EMBL" id="JANGEW010000009">
    <property type="protein sequence ID" value="MCQ5342533.1"/>
    <property type="molecule type" value="Genomic_DNA"/>
</dbReference>
<reference evidence="4 5" key="1">
    <citation type="submission" date="2022-06" db="EMBL/GenBank/DDBJ databases">
        <title>Isolation of gut microbiota from human fecal samples.</title>
        <authorList>
            <person name="Pamer E.G."/>
            <person name="Barat B."/>
            <person name="Waligurski E."/>
            <person name="Medina S."/>
            <person name="Paddock L."/>
            <person name="Mostad J."/>
        </authorList>
    </citation>
    <scope>NUCLEOTIDE SEQUENCE [LARGE SCALE GENOMIC DNA]</scope>
    <source>
        <strain evidence="4 5">DFI.1.1</strain>
    </source>
</reference>
<dbReference type="InterPro" id="IPR023582">
    <property type="entry name" value="Impact"/>
</dbReference>
<evidence type="ECO:0000256" key="1">
    <source>
        <dbReference type="ARBA" id="ARBA00007665"/>
    </source>
</evidence>
<keyword evidence="5" id="KW-1185">Reference proteome</keyword>
<accession>A0ABT1SRN3</accession>
<proteinExistence type="inferred from homology"/>
<dbReference type="Gene3D" id="3.30.230.30">
    <property type="entry name" value="Impact, N-terminal domain"/>
    <property type="match status" value="1"/>
</dbReference>
<feature type="domain" description="Impact N-terminal" evidence="2">
    <location>
        <begin position="19"/>
        <end position="124"/>
    </location>
</feature>
<comment type="similarity">
    <text evidence="1">Belongs to the IMPACT family.</text>
</comment>
<dbReference type="Pfam" id="PF01205">
    <property type="entry name" value="Impact_N"/>
    <property type="match status" value="1"/>
</dbReference>
<dbReference type="InterPro" id="IPR020568">
    <property type="entry name" value="Ribosomal_Su5_D2-typ_SF"/>
</dbReference>
<dbReference type="InterPro" id="IPR036956">
    <property type="entry name" value="Impact_N_sf"/>
</dbReference>
<dbReference type="SUPFAM" id="SSF54211">
    <property type="entry name" value="Ribosomal protein S5 domain 2-like"/>
    <property type="match status" value="1"/>
</dbReference>
<evidence type="ECO:0000313" key="4">
    <source>
        <dbReference type="EMBL" id="MCQ5342533.1"/>
    </source>
</evidence>
<comment type="caution">
    <text evidence="4">The sequence shown here is derived from an EMBL/GenBank/DDBJ whole genome shotgun (WGS) entry which is preliminary data.</text>
</comment>
<evidence type="ECO:0000313" key="5">
    <source>
        <dbReference type="Proteomes" id="UP001206692"/>
    </source>
</evidence>
<dbReference type="InterPro" id="IPR035647">
    <property type="entry name" value="EFG_III/V"/>
</dbReference>
<dbReference type="InterPro" id="IPR015796">
    <property type="entry name" value="Impact_YigZ-like"/>
</dbReference>
<dbReference type="InterPro" id="IPR020569">
    <property type="entry name" value="UPF0029_Impact_CS"/>
</dbReference>
<organism evidence="4 5">
    <name type="scientific">Megasphaera massiliensis</name>
    <dbReference type="NCBI Taxonomy" id="1232428"/>
    <lineage>
        <taxon>Bacteria</taxon>
        <taxon>Bacillati</taxon>
        <taxon>Bacillota</taxon>
        <taxon>Negativicutes</taxon>
        <taxon>Veillonellales</taxon>
        <taxon>Veillonellaceae</taxon>
        <taxon>Megasphaera</taxon>
    </lineage>
</organism>
<dbReference type="InterPro" id="IPR001498">
    <property type="entry name" value="Impact_N"/>
</dbReference>
<dbReference type="NCBIfam" id="TIGR00257">
    <property type="entry name" value="IMPACT_YIGZ"/>
    <property type="match status" value="1"/>
</dbReference>
<protein>
    <submittedName>
        <fullName evidence="4">YigZ family protein</fullName>
    </submittedName>
</protein>
<sequence>MESLLRSVYGRAEAEYVIKKSRFIATVCEVKTEAEAAAFIESVRKHYWDARHNCSAFQIGAGGQIQRSSDDGEPSGTAGRPILEVLKKRDLTNTAVVVTRYFGGIKLGASGLIRAYSHAAALALDEASVVDYTPFTVLTATVAYPLVSTLERFAESHGVLITDRAFAADVTFTFEVPEGNSAAFMADLTNTTNGRASLQKTGTVVKPVPVTES</sequence>
<evidence type="ECO:0000259" key="3">
    <source>
        <dbReference type="Pfam" id="PF09186"/>
    </source>
</evidence>
<dbReference type="Proteomes" id="UP001206692">
    <property type="component" value="Unassembled WGS sequence"/>
</dbReference>
<dbReference type="SUPFAM" id="SSF54980">
    <property type="entry name" value="EF-G C-terminal domain-like"/>
    <property type="match status" value="1"/>
</dbReference>
<gene>
    <name evidence="4" type="ORF">NE675_05745</name>
</gene>
<evidence type="ECO:0000259" key="2">
    <source>
        <dbReference type="Pfam" id="PF01205"/>
    </source>
</evidence>
<dbReference type="InterPro" id="IPR015269">
    <property type="entry name" value="UPF0029_Impact_C"/>
</dbReference>
<dbReference type="PROSITE" id="PS00910">
    <property type="entry name" value="UPF0029"/>
    <property type="match status" value="1"/>
</dbReference>
<dbReference type="PANTHER" id="PTHR16301:SF20">
    <property type="entry name" value="IMPACT FAMILY MEMBER YIGZ"/>
    <property type="match status" value="1"/>
</dbReference>
<dbReference type="RefSeq" id="WP_062411492.1">
    <property type="nucleotide sequence ID" value="NZ_JAJCIO010000007.1"/>
</dbReference>
<dbReference type="PANTHER" id="PTHR16301">
    <property type="entry name" value="IMPACT-RELATED"/>
    <property type="match status" value="1"/>
</dbReference>
<dbReference type="Gene3D" id="3.30.70.240">
    <property type="match status" value="1"/>
</dbReference>